<keyword evidence="4 7" id="KW-0472">Membrane</keyword>
<dbReference type="AlphaFoldDB" id="A0A834ZL18"/>
<keyword evidence="5" id="KW-0862">Zinc</keyword>
<feature type="compositionally biased region" description="Pro residues" evidence="6">
    <location>
        <begin position="15"/>
        <end position="24"/>
    </location>
</feature>
<dbReference type="SMART" id="SM00343">
    <property type="entry name" value="ZnF_C2HC"/>
    <property type="match status" value="1"/>
</dbReference>
<dbReference type="Pfam" id="PF03168">
    <property type="entry name" value="LEA_2"/>
    <property type="match status" value="1"/>
</dbReference>
<feature type="transmembrane region" description="Helical" evidence="7">
    <location>
        <begin position="63"/>
        <end position="89"/>
    </location>
</feature>
<evidence type="ECO:0000313" key="9">
    <source>
        <dbReference type="EMBL" id="KAF8407410.1"/>
    </source>
</evidence>
<feature type="domain" description="CCHC-type" evidence="8">
    <location>
        <begin position="468"/>
        <end position="484"/>
    </location>
</feature>
<keyword evidence="5" id="KW-0863">Zinc-finger</keyword>
<feature type="region of interest" description="Disordered" evidence="6">
    <location>
        <begin position="324"/>
        <end position="354"/>
    </location>
</feature>
<feature type="compositionally biased region" description="Basic and acidic residues" evidence="6">
    <location>
        <begin position="1"/>
        <end position="12"/>
    </location>
</feature>
<dbReference type="InterPro" id="IPR036397">
    <property type="entry name" value="RNaseH_sf"/>
</dbReference>
<keyword evidence="5" id="KW-0479">Metal-binding</keyword>
<gene>
    <name evidence="9" type="ORF">HHK36_006541</name>
</gene>
<evidence type="ECO:0000256" key="5">
    <source>
        <dbReference type="PROSITE-ProRule" id="PRU00047"/>
    </source>
</evidence>
<evidence type="ECO:0000256" key="3">
    <source>
        <dbReference type="ARBA" id="ARBA00022989"/>
    </source>
</evidence>
<dbReference type="SUPFAM" id="SSF117070">
    <property type="entry name" value="LEA14-like"/>
    <property type="match status" value="1"/>
</dbReference>
<feature type="region of interest" description="Disordered" evidence="6">
    <location>
        <begin position="404"/>
        <end position="460"/>
    </location>
</feature>
<accession>A0A834ZL18</accession>
<dbReference type="Pfam" id="PF00098">
    <property type="entry name" value="zf-CCHC"/>
    <property type="match status" value="1"/>
</dbReference>
<reference evidence="9 10" key="1">
    <citation type="submission" date="2020-04" db="EMBL/GenBank/DDBJ databases">
        <title>Plant Genome Project.</title>
        <authorList>
            <person name="Zhang R.-G."/>
        </authorList>
    </citation>
    <scope>NUCLEOTIDE SEQUENCE [LARGE SCALE GENOMIC DNA]</scope>
    <source>
        <strain evidence="9">YNK0</strain>
        <tissue evidence="9">Leaf</tissue>
    </source>
</reference>
<evidence type="ECO:0000313" key="10">
    <source>
        <dbReference type="Proteomes" id="UP000655225"/>
    </source>
</evidence>
<keyword evidence="2 7" id="KW-0812">Transmembrane</keyword>
<dbReference type="EMBL" id="JABCRI010000004">
    <property type="protein sequence ID" value="KAF8407410.1"/>
    <property type="molecule type" value="Genomic_DNA"/>
</dbReference>
<dbReference type="PANTHER" id="PTHR31234:SF72">
    <property type="entry name" value="NDR1_HIN1-LIKE PROTEIN 6"/>
    <property type="match status" value="1"/>
</dbReference>
<dbReference type="InterPro" id="IPR004864">
    <property type="entry name" value="LEA_2"/>
</dbReference>
<comment type="caution">
    <text evidence="9">The sequence shown here is derived from an EMBL/GenBank/DDBJ whole genome shotgun (WGS) entry which is preliminary data.</text>
</comment>
<proteinExistence type="predicted"/>
<feature type="compositionally biased region" description="Basic and acidic residues" evidence="6">
    <location>
        <begin position="341"/>
        <end position="354"/>
    </location>
</feature>
<evidence type="ECO:0000256" key="6">
    <source>
        <dbReference type="SAM" id="MobiDB-lite"/>
    </source>
</evidence>
<sequence length="651" mass="72720">MAADHQRIHPVDVEAPPPTAPLVPPDSAKSDEGHPIEQYPRFRRTIPVIHSKPPRKRSCCCKCLCWIISLLLLLVIIVGAAAGILYLVFQPKLPKYSVDRLRITNFRLNVDMSLYAEFHVKITATNPNEKIGIYYEEGSHLSVWYANSRLCQGSLPKFYQGHRNTTVFDVALTGQTQDGSNLLTALQEQQQSGNIPLDLKVGVPVRIKLGKLKLKKVKFLGRFPNVIIQVDTLNALGSVSYGPKGPWRLPNIIKEIMDVASTSNILYLWAAIKLNDVANYFSKATVCTQEIYSAVDPLDAAVQGEISALRRQVEALTQRLAQMENPVHDDGDDEPEDEFENPFHDCAPRREPYERDNQRWELGSKVEILEFHGGLRAEEFIDWLVTVECIFEYVDVPGDKKNRGGIRVENTHDVGVRSTPRGTPVRDTTVDGRSSRSRVPENSSIAPVNQPTAAGQTVRNQSRGSSFRCFKCGDPGHRLAECRKNSSREGKHFLIGEGEDVEEDDLDDGVECDAYEDDDEGAIIHGDVGEALLLRKSLLAPKQDAQEDWLRTNIFHTTCTIGGKVCKLIIDSGDDTKQWDQTLSQAEFAFNRSKNRTTQCSPFEIVYGQNPNGVLDLAPIPNSGKITGEAEDLAEHIKSIHEQVRQYGKET</sequence>
<dbReference type="GO" id="GO:0098542">
    <property type="term" value="P:defense response to other organism"/>
    <property type="evidence" value="ECO:0007669"/>
    <property type="project" value="InterPro"/>
</dbReference>
<dbReference type="GO" id="GO:0008270">
    <property type="term" value="F:zinc ion binding"/>
    <property type="evidence" value="ECO:0007669"/>
    <property type="project" value="UniProtKB-KW"/>
</dbReference>
<feature type="compositionally biased region" description="Acidic residues" evidence="6">
    <location>
        <begin position="330"/>
        <end position="340"/>
    </location>
</feature>
<dbReference type="GO" id="GO:0005886">
    <property type="term" value="C:plasma membrane"/>
    <property type="evidence" value="ECO:0007669"/>
    <property type="project" value="TreeGrafter"/>
</dbReference>
<dbReference type="SUPFAM" id="SSF57756">
    <property type="entry name" value="Retrovirus zinc finger-like domains"/>
    <property type="match status" value="1"/>
</dbReference>
<dbReference type="Gene3D" id="3.30.420.10">
    <property type="entry name" value="Ribonuclease H-like superfamily/Ribonuclease H"/>
    <property type="match status" value="1"/>
</dbReference>
<evidence type="ECO:0000256" key="2">
    <source>
        <dbReference type="ARBA" id="ARBA00022692"/>
    </source>
</evidence>
<dbReference type="InterPro" id="IPR036875">
    <property type="entry name" value="Znf_CCHC_sf"/>
</dbReference>
<organism evidence="9 10">
    <name type="scientific">Tetracentron sinense</name>
    <name type="common">Spur-leaf</name>
    <dbReference type="NCBI Taxonomy" id="13715"/>
    <lineage>
        <taxon>Eukaryota</taxon>
        <taxon>Viridiplantae</taxon>
        <taxon>Streptophyta</taxon>
        <taxon>Embryophyta</taxon>
        <taxon>Tracheophyta</taxon>
        <taxon>Spermatophyta</taxon>
        <taxon>Magnoliopsida</taxon>
        <taxon>Trochodendrales</taxon>
        <taxon>Trochodendraceae</taxon>
        <taxon>Tetracentron</taxon>
    </lineage>
</organism>
<evidence type="ECO:0000256" key="4">
    <source>
        <dbReference type="ARBA" id="ARBA00023136"/>
    </source>
</evidence>
<feature type="compositionally biased region" description="Polar residues" evidence="6">
    <location>
        <begin position="440"/>
        <end position="460"/>
    </location>
</feature>
<keyword evidence="10" id="KW-1185">Reference proteome</keyword>
<dbReference type="PANTHER" id="PTHR31234">
    <property type="entry name" value="LATE EMBRYOGENESIS ABUNDANT (LEA) HYDROXYPROLINE-RICH GLYCOPROTEIN FAMILY"/>
    <property type="match status" value="1"/>
</dbReference>
<dbReference type="InterPro" id="IPR001878">
    <property type="entry name" value="Znf_CCHC"/>
</dbReference>
<dbReference type="InterPro" id="IPR044839">
    <property type="entry name" value="NDR1-like"/>
</dbReference>
<comment type="subcellular location">
    <subcellularLocation>
        <location evidence="1">Membrane</location>
        <topology evidence="1">Single-pass membrane protein</topology>
    </subcellularLocation>
</comment>
<evidence type="ECO:0000259" key="8">
    <source>
        <dbReference type="PROSITE" id="PS50158"/>
    </source>
</evidence>
<dbReference type="GO" id="GO:0003676">
    <property type="term" value="F:nucleic acid binding"/>
    <property type="evidence" value="ECO:0007669"/>
    <property type="project" value="InterPro"/>
</dbReference>
<dbReference type="OrthoDB" id="1729247at2759"/>
<feature type="region of interest" description="Disordered" evidence="6">
    <location>
        <begin position="1"/>
        <end position="35"/>
    </location>
</feature>
<name>A0A834ZL18_TETSI</name>
<evidence type="ECO:0000256" key="1">
    <source>
        <dbReference type="ARBA" id="ARBA00004167"/>
    </source>
</evidence>
<protein>
    <recommendedName>
        <fullName evidence="8">CCHC-type domain-containing protein</fullName>
    </recommendedName>
</protein>
<dbReference type="PROSITE" id="PS50158">
    <property type="entry name" value="ZF_CCHC"/>
    <property type="match status" value="1"/>
</dbReference>
<dbReference type="Proteomes" id="UP000655225">
    <property type="component" value="Unassembled WGS sequence"/>
</dbReference>
<evidence type="ECO:0000256" key="7">
    <source>
        <dbReference type="SAM" id="Phobius"/>
    </source>
</evidence>
<keyword evidence="3 7" id="KW-1133">Transmembrane helix</keyword>